<evidence type="ECO:0000256" key="1">
    <source>
        <dbReference type="SAM" id="MobiDB-lite"/>
    </source>
</evidence>
<feature type="region of interest" description="Disordered" evidence="1">
    <location>
        <begin position="1"/>
        <end position="30"/>
    </location>
</feature>
<accession>A0AAN7GIQ8</accession>
<protein>
    <submittedName>
        <fullName evidence="2">Uncharacterized protein</fullName>
    </submittedName>
</protein>
<feature type="compositionally biased region" description="Basic residues" evidence="1">
    <location>
        <begin position="1"/>
        <end position="12"/>
    </location>
</feature>
<comment type="caution">
    <text evidence="2">The sequence shown here is derived from an EMBL/GenBank/DDBJ whole genome shotgun (WGS) entry which is preliminary data.</text>
</comment>
<name>A0AAN7GIQ8_9MYRT</name>
<keyword evidence="3" id="KW-1185">Reference proteome</keyword>
<sequence length="158" mass="17272">MGTRGSYRRKASFSHLISNSSSPSSRGGKPFASAKIGINQVMIKDTSRLLHPPIRMNSFDLQAFAADLVNKRTVPLNAGEPIFSRWVGSPIVYQVMASCTTGQGGVPMPCPARAHSGMEDMELHVFNKHQYYILNNGNGSTHTPGYAPHHVKESFISK</sequence>
<evidence type="ECO:0000313" key="3">
    <source>
        <dbReference type="Proteomes" id="UP001345219"/>
    </source>
</evidence>
<dbReference type="EMBL" id="JAXIOK010000020">
    <property type="protein sequence ID" value="KAK4746915.1"/>
    <property type="molecule type" value="Genomic_DNA"/>
</dbReference>
<gene>
    <name evidence="2" type="ORF">SAY87_025952</name>
</gene>
<feature type="compositionally biased region" description="Low complexity" evidence="1">
    <location>
        <begin position="13"/>
        <end position="25"/>
    </location>
</feature>
<evidence type="ECO:0000313" key="2">
    <source>
        <dbReference type="EMBL" id="KAK4746915.1"/>
    </source>
</evidence>
<reference evidence="2 3" key="1">
    <citation type="journal article" date="2023" name="Hortic Res">
        <title>Pangenome of water caltrop reveals structural variations and asymmetric subgenome divergence after allopolyploidization.</title>
        <authorList>
            <person name="Zhang X."/>
            <person name="Chen Y."/>
            <person name="Wang L."/>
            <person name="Yuan Y."/>
            <person name="Fang M."/>
            <person name="Shi L."/>
            <person name="Lu R."/>
            <person name="Comes H.P."/>
            <person name="Ma Y."/>
            <person name="Chen Y."/>
            <person name="Huang G."/>
            <person name="Zhou Y."/>
            <person name="Zheng Z."/>
            <person name="Qiu Y."/>
        </authorList>
    </citation>
    <scope>NUCLEOTIDE SEQUENCE [LARGE SCALE GENOMIC DNA]</scope>
    <source>
        <tissue evidence="2">Roots</tissue>
    </source>
</reference>
<dbReference type="AlphaFoldDB" id="A0AAN7GIQ8"/>
<dbReference type="Proteomes" id="UP001345219">
    <property type="component" value="Chromosome 20"/>
</dbReference>
<organism evidence="2 3">
    <name type="scientific">Trapa incisa</name>
    <dbReference type="NCBI Taxonomy" id="236973"/>
    <lineage>
        <taxon>Eukaryota</taxon>
        <taxon>Viridiplantae</taxon>
        <taxon>Streptophyta</taxon>
        <taxon>Embryophyta</taxon>
        <taxon>Tracheophyta</taxon>
        <taxon>Spermatophyta</taxon>
        <taxon>Magnoliopsida</taxon>
        <taxon>eudicotyledons</taxon>
        <taxon>Gunneridae</taxon>
        <taxon>Pentapetalae</taxon>
        <taxon>rosids</taxon>
        <taxon>malvids</taxon>
        <taxon>Myrtales</taxon>
        <taxon>Lythraceae</taxon>
        <taxon>Trapa</taxon>
    </lineage>
</organism>
<proteinExistence type="predicted"/>